<sequence>MGDEQTQTQLQTELATLQEDWENLQGLLEKRKDITNAIIQNWERCEARLSDSMQQLDTIQTGLKQPIPEHDKELQVTEKLTKEAENSLDDWAESLTELATMKTDLSQYIIADDVLLLQEQVEHLHCQWEELCLKVGDMAGGG</sequence>
<evidence type="ECO:0000256" key="4">
    <source>
        <dbReference type="ARBA" id="ARBA00023136"/>
    </source>
</evidence>
<evidence type="ECO:0000256" key="3">
    <source>
        <dbReference type="ARBA" id="ARBA00022737"/>
    </source>
</evidence>
<dbReference type="PANTHER" id="PTHR14514:SF4">
    <property type="entry name" value="NESPRIN-2"/>
    <property type="match status" value="1"/>
</dbReference>
<organism evidence="5 6">
    <name type="scientific">Hucho hucho</name>
    <name type="common">huchen</name>
    <dbReference type="NCBI Taxonomy" id="62062"/>
    <lineage>
        <taxon>Eukaryota</taxon>
        <taxon>Metazoa</taxon>
        <taxon>Chordata</taxon>
        <taxon>Craniata</taxon>
        <taxon>Vertebrata</taxon>
        <taxon>Euteleostomi</taxon>
        <taxon>Actinopterygii</taxon>
        <taxon>Neopterygii</taxon>
        <taxon>Teleostei</taxon>
        <taxon>Protacanthopterygii</taxon>
        <taxon>Salmoniformes</taxon>
        <taxon>Salmonidae</taxon>
        <taxon>Salmoninae</taxon>
        <taxon>Hucho</taxon>
    </lineage>
</organism>
<dbReference type="Gene3D" id="1.20.58.60">
    <property type="match status" value="1"/>
</dbReference>
<evidence type="ECO:0000313" key="5">
    <source>
        <dbReference type="Ensembl" id="ENSHHUP00000077367.1"/>
    </source>
</evidence>
<proteinExistence type="predicted"/>
<name>A0A4W5QML4_9TELE</name>
<dbReference type="PANTHER" id="PTHR14514">
    <property type="entry name" value="PKA ANCHORING PROTEIN"/>
    <property type="match status" value="1"/>
</dbReference>
<keyword evidence="4" id="KW-0472">Membrane</keyword>
<protein>
    <submittedName>
        <fullName evidence="5">Uncharacterized protein</fullName>
    </submittedName>
</protein>
<dbReference type="AlphaFoldDB" id="A0A4W5QML4"/>
<dbReference type="Ensembl" id="ENSHHUT00000079880.1">
    <property type="protein sequence ID" value="ENSHHUP00000077367.1"/>
    <property type="gene ID" value="ENSHHUG00000045203.1"/>
</dbReference>
<dbReference type="GeneTree" id="ENSGT00940000154656"/>
<keyword evidence="6" id="KW-1185">Reference proteome</keyword>
<evidence type="ECO:0000256" key="2">
    <source>
        <dbReference type="ARBA" id="ARBA00022553"/>
    </source>
</evidence>
<evidence type="ECO:0000256" key="1">
    <source>
        <dbReference type="ARBA" id="ARBA00004308"/>
    </source>
</evidence>
<evidence type="ECO:0000313" key="6">
    <source>
        <dbReference type="Proteomes" id="UP000314982"/>
    </source>
</evidence>
<dbReference type="SUPFAM" id="SSF46966">
    <property type="entry name" value="Spectrin repeat"/>
    <property type="match status" value="1"/>
</dbReference>
<comment type="subcellular location">
    <subcellularLocation>
        <location evidence="1">Endomembrane system</location>
    </subcellularLocation>
</comment>
<reference evidence="5" key="3">
    <citation type="submission" date="2025-09" db="UniProtKB">
        <authorList>
            <consortium name="Ensembl"/>
        </authorList>
    </citation>
    <scope>IDENTIFICATION</scope>
</reference>
<dbReference type="Proteomes" id="UP000314982">
    <property type="component" value="Unassembled WGS sequence"/>
</dbReference>
<dbReference type="STRING" id="62062.ENSHHUP00000077367"/>
<keyword evidence="2" id="KW-0597">Phosphoprotein</keyword>
<accession>A0A4W5QML4</accession>
<keyword evidence="3" id="KW-0677">Repeat</keyword>
<reference evidence="6" key="1">
    <citation type="submission" date="2018-06" db="EMBL/GenBank/DDBJ databases">
        <title>Genome assembly of Danube salmon.</title>
        <authorList>
            <person name="Macqueen D.J."/>
            <person name="Gundappa M.K."/>
        </authorList>
    </citation>
    <scope>NUCLEOTIDE SEQUENCE [LARGE SCALE GENOMIC DNA]</scope>
</reference>
<reference evidence="5" key="2">
    <citation type="submission" date="2025-08" db="UniProtKB">
        <authorList>
            <consortium name="Ensembl"/>
        </authorList>
    </citation>
    <scope>IDENTIFICATION</scope>
</reference>